<feature type="domain" description="THO complex subunit 2 N-terminal" evidence="1">
    <location>
        <begin position="179"/>
        <end position="372"/>
    </location>
</feature>
<dbReference type="WBParaSite" id="jg24033">
    <property type="protein sequence ID" value="jg24033"/>
    <property type="gene ID" value="jg24033"/>
</dbReference>
<accession>A0A915DWV3</accession>
<organism evidence="2 3">
    <name type="scientific">Ditylenchus dipsaci</name>
    <dbReference type="NCBI Taxonomy" id="166011"/>
    <lineage>
        <taxon>Eukaryota</taxon>
        <taxon>Metazoa</taxon>
        <taxon>Ecdysozoa</taxon>
        <taxon>Nematoda</taxon>
        <taxon>Chromadorea</taxon>
        <taxon>Rhabditida</taxon>
        <taxon>Tylenchina</taxon>
        <taxon>Tylenchomorpha</taxon>
        <taxon>Sphaerularioidea</taxon>
        <taxon>Anguinidae</taxon>
        <taxon>Anguininae</taxon>
        <taxon>Ditylenchus</taxon>
    </lineage>
</organism>
<proteinExistence type="predicted"/>
<dbReference type="GO" id="GO:0006406">
    <property type="term" value="P:mRNA export from nucleus"/>
    <property type="evidence" value="ECO:0007669"/>
    <property type="project" value="InterPro"/>
</dbReference>
<protein>
    <submittedName>
        <fullName evidence="3">THO complex subunit 2 N-terminal domain-containing protein</fullName>
    </submittedName>
</protein>
<dbReference type="AlphaFoldDB" id="A0A915DWV3"/>
<reference evidence="3" key="1">
    <citation type="submission" date="2022-11" db="UniProtKB">
        <authorList>
            <consortium name="WormBaseParasite"/>
        </authorList>
    </citation>
    <scope>IDENTIFICATION</scope>
</reference>
<dbReference type="Pfam" id="PF16134">
    <property type="entry name" value="THOC2_N"/>
    <property type="match status" value="3"/>
</dbReference>
<dbReference type="PANTHER" id="PTHR21597:SF0">
    <property type="entry name" value="THO COMPLEX SUBUNIT 2"/>
    <property type="match status" value="1"/>
</dbReference>
<dbReference type="Proteomes" id="UP000887574">
    <property type="component" value="Unplaced"/>
</dbReference>
<dbReference type="InterPro" id="IPR032302">
    <property type="entry name" value="THOC2_N"/>
</dbReference>
<evidence type="ECO:0000259" key="1">
    <source>
        <dbReference type="Pfam" id="PF16134"/>
    </source>
</evidence>
<evidence type="ECO:0000313" key="2">
    <source>
        <dbReference type="Proteomes" id="UP000887574"/>
    </source>
</evidence>
<dbReference type="GO" id="GO:0003729">
    <property type="term" value="F:mRNA binding"/>
    <property type="evidence" value="ECO:0007669"/>
    <property type="project" value="TreeGrafter"/>
</dbReference>
<evidence type="ECO:0000313" key="3">
    <source>
        <dbReference type="WBParaSite" id="jg24033"/>
    </source>
</evidence>
<dbReference type="InterPro" id="IPR040007">
    <property type="entry name" value="Tho2"/>
</dbReference>
<dbReference type="PANTHER" id="PTHR21597">
    <property type="entry name" value="THO2 PROTEIN"/>
    <property type="match status" value="1"/>
</dbReference>
<dbReference type="GO" id="GO:0006397">
    <property type="term" value="P:mRNA processing"/>
    <property type="evidence" value="ECO:0007669"/>
    <property type="project" value="InterPro"/>
</dbReference>
<feature type="domain" description="THO complex subunit 2 N-terminal" evidence="1">
    <location>
        <begin position="23"/>
        <end position="172"/>
    </location>
</feature>
<keyword evidence="2" id="KW-1185">Reference proteome</keyword>
<dbReference type="GO" id="GO:0000445">
    <property type="term" value="C:THO complex part of transcription export complex"/>
    <property type="evidence" value="ECO:0007669"/>
    <property type="project" value="TreeGrafter"/>
</dbReference>
<name>A0A915DWV3_9BILA</name>
<feature type="domain" description="THO complex subunit 2 N-terminal" evidence="1">
    <location>
        <begin position="386"/>
        <end position="535"/>
    </location>
</feature>
<sequence>MGDEIIEQLLLCVRNCIAEKIPCDEAIGKLRTILSGNSDAVSALLDVLTALNSELGDTKENSETFKLLSALIDEVLPAEVLSLELNALGAEEKQTKSKIVKSKTRIYYKQIKFNLLREESEGYAKLITEILSVQPTTSSDEVLLTIERLIGQFNLDPNRVLDIILDGFENNLDELRDILLLKFVFCEKSEYTTMDLYRVASILCQEDLVDIRSLFNMISPTQNHIVEENKRLIELVKKRAAKAEIISTGSLADSSLTTASSAMLANNEGPERMEAVVVSAVSFGAASQSQVMEDAKLAGSSFDDLDVLPRNQKLGLLCALLEHGSWAMAKQLLDRLPEGYPTGVRKRFTRRISAAIANIIGYSIEPFYKQKYSNWRNEPVRGRDSWKRFTAPVEQMNKWEDLTSLVYPLITYIGPYICVRHEVAIKLIRLILAFLDDEAAKESPAFDSLNILIMDMCDGALVPAAHCSNPTLLIVKSCGRFFNGFLHDRYRIYGRWKNVHTARCWALNVQRGKVLGMTRYAMKRLSKDTAKVVGRQLGSFVTPIRPVVDSMRFLSILNSMFCHIV</sequence>